<dbReference type="InterPro" id="IPR032675">
    <property type="entry name" value="LRR_dom_sf"/>
</dbReference>
<dbReference type="SUPFAM" id="SSF52058">
    <property type="entry name" value="L domain-like"/>
    <property type="match status" value="1"/>
</dbReference>
<sequence length="329" mass="36566">FRDGLRVIGEQAFCECKALRSLAMPRTVTKLGSGAFSDCINLAKVEFNELGCRLNLAAVRFDEGALQIIGGGAFCGCKALQQETIPPSVITLGDEAFWGCRNLSIVQFSEGLDIIGEYAFYECTALRSVTVPLSVTKLGIFAFRGCTNLTEVILLGGDILLNQGFLDWGLFSGEGALNEKRFHETICVNAFHDCPLTTMKISFSERMSRLPQDCRPSIEGRIRDLRRLEITQDGTILACFPVIRRSFGCMHVKDTDNQTAESLHQVLRLISFHELKESSILIELAMWKSRLDENRARADCRTSVPDPAKTLIMEYCGFTRFLEPAIEGA</sequence>
<dbReference type="AlphaFoldDB" id="K0S4E7"/>
<dbReference type="Gene3D" id="3.80.10.10">
    <property type="entry name" value="Ribonuclease Inhibitor"/>
    <property type="match status" value="2"/>
</dbReference>
<reference evidence="1 2" key="1">
    <citation type="journal article" date="2012" name="Genome Biol.">
        <title>Genome and low-iron response of an oceanic diatom adapted to chronic iron limitation.</title>
        <authorList>
            <person name="Lommer M."/>
            <person name="Specht M."/>
            <person name="Roy A.S."/>
            <person name="Kraemer L."/>
            <person name="Andreson R."/>
            <person name="Gutowska M.A."/>
            <person name="Wolf J."/>
            <person name="Bergner S.V."/>
            <person name="Schilhabel M.B."/>
            <person name="Klostermeier U.C."/>
            <person name="Beiko R.G."/>
            <person name="Rosenstiel P."/>
            <person name="Hippler M."/>
            <person name="Laroche J."/>
        </authorList>
    </citation>
    <scope>NUCLEOTIDE SEQUENCE [LARGE SCALE GENOMIC DNA]</scope>
    <source>
        <strain evidence="1 2">CCMP1005</strain>
    </source>
</reference>
<name>K0S4E7_THAOC</name>
<protein>
    <recommendedName>
        <fullName evidence="3">Leucine-rich repeat domain-containing protein</fullName>
    </recommendedName>
</protein>
<dbReference type="PANTHER" id="PTHR45661">
    <property type="entry name" value="SURFACE ANTIGEN"/>
    <property type="match status" value="1"/>
</dbReference>
<dbReference type="Pfam" id="PF13306">
    <property type="entry name" value="LRR_5"/>
    <property type="match status" value="2"/>
</dbReference>
<gene>
    <name evidence="1" type="ORF">THAOC_24420</name>
</gene>
<dbReference type="Proteomes" id="UP000266841">
    <property type="component" value="Unassembled WGS sequence"/>
</dbReference>
<dbReference type="InterPro" id="IPR053139">
    <property type="entry name" value="Surface_bspA-like"/>
</dbReference>
<dbReference type="InterPro" id="IPR026906">
    <property type="entry name" value="LRR_5"/>
</dbReference>
<dbReference type="OrthoDB" id="411641at2759"/>
<evidence type="ECO:0000313" key="1">
    <source>
        <dbReference type="EMBL" id="EJK55806.1"/>
    </source>
</evidence>
<keyword evidence="2" id="KW-1185">Reference proteome</keyword>
<comment type="caution">
    <text evidence="1">The sequence shown here is derived from an EMBL/GenBank/DDBJ whole genome shotgun (WGS) entry which is preliminary data.</text>
</comment>
<dbReference type="EMBL" id="AGNL01033181">
    <property type="protein sequence ID" value="EJK55806.1"/>
    <property type="molecule type" value="Genomic_DNA"/>
</dbReference>
<evidence type="ECO:0008006" key="3">
    <source>
        <dbReference type="Google" id="ProtNLM"/>
    </source>
</evidence>
<proteinExistence type="predicted"/>
<feature type="non-terminal residue" evidence="1">
    <location>
        <position position="1"/>
    </location>
</feature>
<evidence type="ECO:0000313" key="2">
    <source>
        <dbReference type="Proteomes" id="UP000266841"/>
    </source>
</evidence>
<accession>K0S4E7</accession>
<organism evidence="1 2">
    <name type="scientific">Thalassiosira oceanica</name>
    <name type="common">Marine diatom</name>
    <dbReference type="NCBI Taxonomy" id="159749"/>
    <lineage>
        <taxon>Eukaryota</taxon>
        <taxon>Sar</taxon>
        <taxon>Stramenopiles</taxon>
        <taxon>Ochrophyta</taxon>
        <taxon>Bacillariophyta</taxon>
        <taxon>Coscinodiscophyceae</taxon>
        <taxon>Thalassiosirophycidae</taxon>
        <taxon>Thalassiosirales</taxon>
        <taxon>Thalassiosiraceae</taxon>
        <taxon>Thalassiosira</taxon>
    </lineage>
</organism>
<dbReference type="PANTHER" id="PTHR45661:SF3">
    <property type="entry name" value="IG-LIKE DOMAIN-CONTAINING PROTEIN"/>
    <property type="match status" value="1"/>
</dbReference>